<proteinExistence type="predicted"/>
<dbReference type="Proteomes" id="UP001446871">
    <property type="component" value="Unassembled WGS sequence"/>
</dbReference>
<comment type="caution">
    <text evidence="3">The sequence shown here is derived from an EMBL/GenBank/DDBJ whole genome shotgun (WGS) entry which is preliminary data.</text>
</comment>
<evidence type="ECO:0000313" key="3">
    <source>
        <dbReference type="EMBL" id="KAK8057204.1"/>
    </source>
</evidence>
<feature type="region of interest" description="Disordered" evidence="1">
    <location>
        <begin position="1"/>
        <end position="32"/>
    </location>
</feature>
<feature type="domain" description="AAA+ ATPase" evidence="2">
    <location>
        <begin position="642"/>
        <end position="769"/>
    </location>
</feature>
<organism evidence="3 4">
    <name type="scientific">Apiospora saccharicola</name>
    <dbReference type="NCBI Taxonomy" id="335842"/>
    <lineage>
        <taxon>Eukaryota</taxon>
        <taxon>Fungi</taxon>
        <taxon>Dikarya</taxon>
        <taxon>Ascomycota</taxon>
        <taxon>Pezizomycotina</taxon>
        <taxon>Sordariomycetes</taxon>
        <taxon>Xylariomycetidae</taxon>
        <taxon>Amphisphaeriales</taxon>
        <taxon>Apiosporaceae</taxon>
        <taxon>Apiospora</taxon>
    </lineage>
</organism>
<dbReference type="SMART" id="SM00382">
    <property type="entry name" value="AAA"/>
    <property type="match status" value="1"/>
</dbReference>
<protein>
    <recommendedName>
        <fullName evidence="2">AAA+ ATPase domain-containing protein</fullName>
    </recommendedName>
</protein>
<accession>A0ABR1UE92</accession>
<dbReference type="PANTHER" id="PTHR46411:SF2">
    <property type="entry name" value="AAA+ ATPASE DOMAIN-CONTAINING PROTEIN"/>
    <property type="match status" value="1"/>
</dbReference>
<dbReference type="Pfam" id="PF23232">
    <property type="entry name" value="AAA_lid_13"/>
    <property type="match status" value="1"/>
</dbReference>
<dbReference type="InterPro" id="IPR027417">
    <property type="entry name" value="P-loop_NTPase"/>
</dbReference>
<dbReference type="Gene3D" id="3.40.50.300">
    <property type="entry name" value="P-loop containing nucleotide triphosphate hydrolases"/>
    <property type="match status" value="1"/>
</dbReference>
<gene>
    <name evidence="3" type="ORF">PG996_011141</name>
</gene>
<keyword evidence="4" id="KW-1185">Reference proteome</keyword>
<dbReference type="InterPro" id="IPR003593">
    <property type="entry name" value="AAA+_ATPase"/>
</dbReference>
<evidence type="ECO:0000259" key="2">
    <source>
        <dbReference type="SMART" id="SM00382"/>
    </source>
</evidence>
<dbReference type="PANTHER" id="PTHR46411">
    <property type="entry name" value="FAMILY ATPASE, PUTATIVE-RELATED"/>
    <property type="match status" value="1"/>
</dbReference>
<dbReference type="CDD" id="cd19481">
    <property type="entry name" value="RecA-like_protease"/>
    <property type="match status" value="1"/>
</dbReference>
<evidence type="ECO:0000256" key="1">
    <source>
        <dbReference type="SAM" id="MobiDB-lite"/>
    </source>
</evidence>
<dbReference type="EMBL" id="JAQQWM010000007">
    <property type="protein sequence ID" value="KAK8057204.1"/>
    <property type="molecule type" value="Genomic_DNA"/>
</dbReference>
<dbReference type="SUPFAM" id="SSF52540">
    <property type="entry name" value="P-loop containing nucleoside triphosphate hydrolases"/>
    <property type="match status" value="1"/>
</dbReference>
<dbReference type="InterPro" id="IPR003959">
    <property type="entry name" value="ATPase_AAA_core"/>
</dbReference>
<dbReference type="InterPro" id="IPR054289">
    <property type="entry name" value="DUF7025"/>
</dbReference>
<dbReference type="Pfam" id="PF22942">
    <property type="entry name" value="DUF7025"/>
    <property type="match status" value="1"/>
</dbReference>
<sequence>MQDYSDPGRTLSSWSSTDVPGAPRGPPDHQFNFDAFLHDSDGIDGGFDPNADVFDPGANGSKTAAVPAGKAVSLGPDQSDYEMQLQLVEQQNKKRLMMARAAQSGTIEVAGAADSSSYSHGASGSMGQGILPGLRRGPPMAPPHLDVQPAKAPVRCLGPRKGPTGSSAAPPAPRRLDIHRVVDEHGGSPRLYLDPPRWIEGDDWALVGNLPISNVRAYLAKYPEVCFIRCRRYRSSKAVDPLDRDGTGNLNVSHESESVIPVEQALASAISKFTAFVDGKPEAVLNTSNNNKVHDFSNDWLNEDNSNIILYSPYRAFYHIKGDVMDDFTKRLNGLERAVFRRVSDYIKGACRAQFAAIDALVSKGKITNAYLAFLFQPGMCIVQGKGKDARGYMCSSWLQESSKAPVAPRATKSWGLEYSVAAFDEETQLTKSNAVKSYTIDAWYWDLDPSFVKKEVVLKIDRVAIHDYSEKTINDMDIRPLAQVDQETSEKLQDRGEWFWKCRKSQMVAYHEDTDKTMDQAANHRYMIDMAIYHELHPLKAVGGYRRPESTQNTIGSEAMACPDPPEATFVYLAPLSVRGFNLKTKKWSDLSLDGFAEVTWNTDAFANLVLDVKTKRLIQALISNQIEAELSTDIISGKGNGLIMLLHGGPGTGKTLTAESVAEIAQRPLYPVTCGDIGTEPGAVEKYLESVLSLGKAWGCVVLLDEADVFLEQRGLEDLHRNALVSVFLRVLEYYDGILVLTSNRVGTFDEAFKSRIQLAVHYASLTVHQRTEIWGNFLGRLKRLDEEGIDFPDLEGHVAELARHRMNGREIRNVITTARQFARWERKQQGGAGYLLNYKVMEEIIETSGKFDQYIEKLNGGMTNDELAEDEGLRLANDA</sequence>
<evidence type="ECO:0000313" key="4">
    <source>
        <dbReference type="Proteomes" id="UP001446871"/>
    </source>
</evidence>
<reference evidence="3 4" key="1">
    <citation type="submission" date="2023-01" db="EMBL/GenBank/DDBJ databases">
        <title>Analysis of 21 Apiospora genomes using comparative genomics revels a genus with tremendous synthesis potential of carbohydrate active enzymes and secondary metabolites.</title>
        <authorList>
            <person name="Sorensen T."/>
        </authorList>
    </citation>
    <scope>NUCLEOTIDE SEQUENCE [LARGE SCALE GENOMIC DNA]</scope>
    <source>
        <strain evidence="3 4">CBS 83171</strain>
    </source>
</reference>
<dbReference type="InterPro" id="IPR056599">
    <property type="entry name" value="AAA_lid_fung"/>
</dbReference>
<name>A0ABR1UE92_9PEZI</name>
<dbReference type="Pfam" id="PF00004">
    <property type="entry name" value="AAA"/>
    <property type="match status" value="1"/>
</dbReference>